<dbReference type="EC" id="2.1.1.107" evidence="1"/>
<keyword evidence="4" id="KW-0949">S-adenosyl-L-methionine</keyword>
<keyword evidence="5" id="KW-0627">Porphyrin biosynthesis</keyword>
<dbReference type="SUPFAM" id="SSF69618">
    <property type="entry name" value="HemD-like"/>
    <property type="match status" value="1"/>
</dbReference>
<dbReference type="Gene3D" id="3.40.1010.10">
    <property type="entry name" value="Cobalt-precorrin-4 Transmethylase, Domain 1"/>
    <property type="match status" value="1"/>
</dbReference>
<dbReference type="Pfam" id="PF00590">
    <property type="entry name" value="TP_methylase"/>
    <property type="match status" value="1"/>
</dbReference>
<evidence type="ECO:0000259" key="6">
    <source>
        <dbReference type="Pfam" id="PF00590"/>
    </source>
</evidence>
<proteinExistence type="predicted"/>
<comment type="caution">
    <text evidence="8">The sequence shown here is derived from an EMBL/GenBank/DDBJ whole genome shotgun (WGS) entry which is preliminary data.</text>
</comment>
<dbReference type="InterPro" id="IPR000878">
    <property type="entry name" value="4pyrrol_Mease"/>
</dbReference>
<gene>
    <name evidence="8" type="ORF">ACFQ4Y_05625</name>
</gene>
<evidence type="ECO:0000313" key="9">
    <source>
        <dbReference type="Proteomes" id="UP001597282"/>
    </source>
</evidence>
<dbReference type="PROSITE" id="PS00839">
    <property type="entry name" value="SUMT_1"/>
    <property type="match status" value="1"/>
</dbReference>
<keyword evidence="8" id="KW-0456">Lyase</keyword>
<feature type="domain" description="Tetrapyrrole biosynthesis uroporphyrinogen III synthase" evidence="7">
    <location>
        <begin position="250"/>
        <end position="482"/>
    </location>
</feature>
<dbReference type="GO" id="GO:0004852">
    <property type="term" value="F:uroporphyrinogen-III synthase activity"/>
    <property type="evidence" value="ECO:0007669"/>
    <property type="project" value="UniProtKB-EC"/>
</dbReference>
<reference evidence="9" key="1">
    <citation type="journal article" date="2019" name="Int. J. Syst. Evol. Microbiol.">
        <title>The Global Catalogue of Microorganisms (GCM) 10K type strain sequencing project: providing services to taxonomists for standard genome sequencing and annotation.</title>
        <authorList>
            <consortium name="The Broad Institute Genomics Platform"/>
            <consortium name="The Broad Institute Genome Sequencing Center for Infectious Disease"/>
            <person name="Wu L."/>
            <person name="Ma J."/>
        </authorList>
    </citation>
    <scope>NUCLEOTIDE SEQUENCE [LARGE SCALE GENOMIC DNA]</scope>
    <source>
        <strain evidence="9">S1</strain>
    </source>
</reference>
<keyword evidence="3" id="KW-0808">Transferase</keyword>
<dbReference type="InterPro" id="IPR003043">
    <property type="entry name" value="Uropor_MeTrfase_CS"/>
</dbReference>
<dbReference type="InterPro" id="IPR014777">
    <property type="entry name" value="4pyrrole_Mease_sub1"/>
</dbReference>
<evidence type="ECO:0000256" key="5">
    <source>
        <dbReference type="ARBA" id="ARBA00023244"/>
    </source>
</evidence>
<dbReference type="CDD" id="cd06578">
    <property type="entry name" value="HemD"/>
    <property type="match status" value="1"/>
</dbReference>
<dbReference type="InterPro" id="IPR050161">
    <property type="entry name" value="Siro_Cobalamin_biosynth"/>
</dbReference>
<evidence type="ECO:0000256" key="2">
    <source>
        <dbReference type="ARBA" id="ARBA00022603"/>
    </source>
</evidence>
<dbReference type="SUPFAM" id="SSF53790">
    <property type="entry name" value="Tetrapyrrole methylase"/>
    <property type="match status" value="1"/>
</dbReference>
<evidence type="ECO:0000256" key="1">
    <source>
        <dbReference type="ARBA" id="ARBA00012162"/>
    </source>
</evidence>
<protein>
    <recommendedName>
        <fullName evidence="1">uroporphyrinogen-III C-methyltransferase</fullName>
        <ecNumber evidence="1">2.1.1.107</ecNumber>
    </recommendedName>
</protein>
<dbReference type="Gene3D" id="3.40.50.10090">
    <property type="match status" value="2"/>
</dbReference>
<evidence type="ECO:0000259" key="7">
    <source>
        <dbReference type="Pfam" id="PF02602"/>
    </source>
</evidence>
<organism evidence="8 9">
    <name type="scientific">Kroppenstedtia sanguinis</name>
    <dbReference type="NCBI Taxonomy" id="1380684"/>
    <lineage>
        <taxon>Bacteria</taxon>
        <taxon>Bacillati</taxon>
        <taxon>Bacillota</taxon>
        <taxon>Bacilli</taxon>
        <taxon>Bacillales</taxon>
        <taxon>Thermoactinomycetaceae</taxon>
        <taxon>Kroppenstedtia</taxon>
    </lineage>
</organism>
<feature type="domain" description="Tetrapyrrole methylase" evidence="6">
    <location>
        <begin position="7"/>
        <end position="200"/>
    </location>
</feature>
<dbReference type="InterPro" id="IPR014776">
    <property type="entry name" value="4pyrrole_Mease_sub2"/>
</dbReference>
<keyword evidence="9" id="KW-1185">Reference proteome</keyword>
<sequence>MKGEQVIPLVGAGPGNPDLLTLKGRDTLRQADILFYDPRVSPALFRFLPEGARRVAAETGTAGFKIIQACQKGQQVVRLVSGDPYLDRGTVSEALELAARGIQTEPVPGLPLETTLPAYAGIAPAWGSGNWTVYRFAEMETLNWERVADSTGTQIIFPEGQGVQQVAEKLMNAGLSPDTPVALIENGSRMEQKVWTGYLGGVTKEYESHDVALWILGDGVRSRENLAWLERKPLFGRRILLTRAKGQNQSMREKISRLGGETVEFPAIEIRPPQQQELLDQALRRLETFDWVIFTSVNGVDFFFRHLNRLRIDIRRMHRARLAAVGSQTAQALEEKSLQVDILPKTYQAENLIEALKPHVSPGEKILLPRANIARKLLATELTNCGCQVTDVDAYDTLPASQGIGEVAGMLKRREIHFITFTSASTVRNFVKALSNVESQWMSWLDGIQVVCIGPIAAQTAEEYGLQVDAVAKVYTIDGLIEAMIQLP</sequence>
<dbReference type="PANTHER" id="PTHR45790:SF3">
    <property type="entry name" value="S-ADENOSYL-L-METHIONINE-DEPENDENT UROPORPHYRINOGEN III METHYLTRANSFERASE, CHLOROPLASTIC"/>
    <property type="match status" value="1"/>
</dbReference>
<dbReference type="InterPro" id="IPR036108">
    <property type="entry name" value="4pyrrol_syn_uPrphyn_synt_sf"/>
</dbReference>
<keyword evidence="2" id="KW-0489">Methyltransferase</keyword>
<dbReference type="EMBL" id="JBHTNU010000004">
    <property type="protein sequence ID" value="MFD1426416.1"/>
    <property type="molecule type" value="Genomic_DNA"/>
</dbReference>
<evidence type="ECO:0000313" key="8">
    <source>
        <dbReference type="EMBL" id="MFD1426416.1"/>
    </source>
</evidence>
<accession>A0ABW4C8X9</accession>
<dbReference type="Proteomes" id="UP001597282">
    <property type="component" value="Unassembled WGS sequence"/>
</dbReference>
<dbReference type="PANTHER" id="PTHR45790">
    <property type="entry name" value="SIROHEME SYNTHASE-RELATED"/>
    <property type="match status" value="1"/>
</dbReference>
<evidence type="ECO:0000256" key="3">
    <source>
        <dbReference type="ARBA" id="ARBA00022679"/>
    </source>
</evidence>
<evidence type="ECO:0000256" key="4">
    <source>
        <dbReference type="ARBA" id="ARBA00022691"/>
    </source>
</evidence>
<dbReference type="Pfam" id="PF02602">
    <property type="entry name" value="HEM4"/>
    <property type="match status" value="1"/>
</dbReference>
<dbReference type="InterPro" id="IPR003754">
    <property type="entry name" value="4pyrrol_synth_uPrphyn_synth"/>
</dbReference>
<dbReference type="Gene3D" id="3.30.950.10">
    <property type="entry name" value="Methyltransferase, Cobalt-precorrin-4 Transmethylase, Domain 2"/>
    <property type="match status" value="1"/>
</dbReference>
<name>A0ABW4C8X9_9BACL</name>
<dbReference type="InterPro" id="IPR035996">
    <property type="entry name" value="4pyrrol_Methylase_sf"/>
</dbReference>
<dbReference type="RefSeq" id="WP_380163491.1">
    <property type="nucleotide sequence ID" value="NZ_JBHTNU010000004.1"/>
</dbReference>